<sequence>MQLDAERAIALSIFVSYFSIILGLFGLIVSSWTKRQDSSKKDDDAAPLKTNRRNVVIFIGFTLASFAHTWFYMFKFMHWSFTDYESRATLISANLGDRIVDWLLNTTLFEQAWAAVSFGTPNWWWSEQLCFFTVGYFTSFIFFESKRRNIPHAWAYMLLGQVVAISVALNLFYLAVLLHPLAPGRPIQRKTPFILWISTAVGLVAVVLSPFTSESTFLPNLLAMHATITIPLLFPSFSAGPSLPTGLVHAVVSLTAGVARHRAVIAVIGAVHPEPLNAFSLLIETLHGHPAQSSIGYDVVWTTLSFALWTVLEGKGVGVAEVAMLPILSVGVIAPQAAAKDVELM</sequence>
<gene>
    <name evidence="2" type="ORF">CYLTODRAFT_420337</name>
</gene>
<keyword evidence="1" id="KW-1133">Transmembrane helix</keyword>
<evidence type="ECO:0000256" key="1">
    <source>
        <dbReference type="SAM" id="Phobius"/>
    </source>
</evidence>
<organism evidence="2 3">
    <name type="scientific">Cylindrobasidium torrendii FP15055 ss-10</name>
    <dbReference type="NCBI Taxonomy" id="1314674"/>
    <lineage>
        <taxon>Eukaryota</taxon>
        <taxon>Fungi</taxon>
        <taxon>Dikarya</taxon>
        <taxon>Basidiomycota</taxon>
        <taxon>Agaricomycotina</taxon>
        <taxon>Agaricomycetes</taxon>
        <taxon>Agaricomycetidae</taxon>
        <taxon>Agaricales</taxon>
        <taxon>Marasmiineae</taxon>
        <taxon>Physalacriaceae</taxon>
        <taxon>Cylindrobasidium</taxon>
    </lineage>
</organism>
<protein>
    <submittedName>
        <fullName evidence="2">Uncharacterized protein</fullName>
    </submittedName>
</protein>
<name>A0A0D7BHU7_9AGAR</name>
<evidence type="ECO:0000313" key="3">
    <source>
        <dbReference type="Proteomes" id="UP000054007"/>
    </source>
</evidence>
<keyword evidence="3" id="KW-1185">Reference proteome</keyword>
<feature type="transmembrane region" description="Helical" evidence="1">
    <location>
        <begin position="155"/>
        <end position="181"/>
    </location>
</feature>
<dbReference type="EMBL" id="KN880478">
    <property type="protein sequence ID" value="KIY69770.1"/>
    <property type="molecule type" value="Genomic_DNA"/>
</dbReference>
<dbReference type="Proteomes" id="UP000054007">
    <property type="component" value="Unassembled WGS sequence"/>
</dbReference>
<keyword evidence="1" id="KW-0812">Transmembrane</keyword>
<feature type="transmembrane region" description="Helical" evidence="1">
    <location>
        <begin position="218"/>
        <end position="237"/>
    </location>
</feature>
<feature type="transmembrane region" description="Helical" evidence="1">
    <location>
        <begin position="193"/>
        <end position="211"/>
    </location>
</feature>
<proteinExistence type="predicted"/>
<feature type="transmembrane region" description="Helical" evidence="1">
    <location>
        <begin position="12"/>
        <end position="33"/>
    </location>
</feature>
<dbReference type="AlphaFoldDB" id="A0A0D7BHU7"/>
<reference evidence="2 3" key="1">
    <citation type="journal article" date="2015" name="Fungal Genet. Biol.">
        <title>Evolution of novel wood decay mechanisms in Agaricales revealed by the genome sequences of Fistulina hepatica and Cylindrobasidium torrendii.</title>
        <authorList>
            <person name="Floudas D."/>
            <person name="Held B.W."/>
            <person name="Riley R."/>
            <person name="Nagy L.G."/>
            <person name="Koehler G."/>
            <person name="Ransdell A.S."/>
            <person name="Younus H."/>
            <person name="Chow J."/>
            <person name="Chiniquy J."/>
            <person name="Lipzen A."/>
            <person name="Tritt A."/>
            <person name="Sun H."/>
            <person name="Haridas S."/>
            <person name="LaButti K."/>
            <person name="Ohm R.A."/>
            <person name="Kues U."/>
            <person name="Blanchette R.A."/>
            <person name="Grigoriev I.V."/>
            <person name="Minto R.E."/>
            <person name="Hibbett D.S."/>
        </authorList>
    </citation>
    <scope>NUCLEOTIDE SEQUENCE [LARGE SCALE GENOMIC DNA]</scope>
    <source>
        <strain evidence="2 3">FP15055 ss-10</strain>
    </source>
</reference>
<feature type="transmembrane region" description="Helical" evidence="1">
    <location>
        <begin position="123"/>
        <end position="143"/>
    </location>
</feature>
<dbReference type="OrthoDB" id="2126185at2759"/>
<evidence type="ECO:0000313" key="2">
    <source>
        <dbReference type="EMBL" id="KIY69770.1"/>
    </source>
</evidence>
<feature type="transmembrane region" description="Helical" evidence="1">
    <location>
        <begin position="54"/>
        <end position="73"/>
    </location>
</feature>
<keyword evidence="1" id="KW-0472">Membrane</keyword>
<accession>A0A0D7BHU7</accession>